<organism evidence="1">
    <name type="scientific">marine metagenome</name>
    <dbReference type="NCBI Taxonomy" id="408172"/>
    <lineage>
        <taxon>unclassified sequences</taxon>
        <taxon>metagenomes</taxon>
        <taxon>ecological metagenomes</taxon>
    </lineage>
</organism>
<gene>
    <name evidence="1" type="ORF">METZ01_LOCUS225923</name>
</gene>
<feature type="non-terminal residue" evidence="1">
    <location>
        <position position="1"/>
    </location>
</feature>
<dbReference type="EMBL" id="UINC01054859">
    <property type="protein sequence ID" value="SVB73069.1"/>
    <property type="molecule type" value="Genomic_DNA"/>
</dbReference>
<evidence type="ECO:0000313" key="1">
    <source>
        <dbReference type="EMBL" id="SVB73069.1"/>
    </source>
</evidence>
<name>A0A382GDR8_9ZZZZ</name>
<proteinExistence type="predicted"/>
<sequence>VLIFVVICSSFHPDIDILRKIPLRNVIQTEEMK</sequence>
<feature type="non-terminal residue" evidence="1">
    <location>
        <position position="33"/>
    </location>
</feature>
<accession>A0A382GDR8</accession>
<dbReference type="AlphaFoldDB" id="A0A382GDR8"/>
<protein>
    <submittedName>
        <fullName evidence="1">Uncharacterized protein</fullName>
    </submittedName>
</protein>
<reference evidence="1" key="1">
    <citation type="submission" date="2018-05" db="EMBL/GenBank/DDBJ databases">
        <authorList>
            <person name="Lanie J.A."/>
            <person name="Ng W.-L."/>
            <person name="Kazmierczak K.M."/>
            <person name="Andrzejewski T.M."/>
            <person name="Davidsen T.M."/>
            <person name="Wayne K.J."/>
            <person name="Tettelin H."/>
            <person name="Glass J.I."/>
            <person name="Rusch D."/>
            <person name="Podicherti R."/>
            <person name="Tsui H.-C.T."/>
            <person name="Winkler M.E."/>
        </authorList>
    </citation>
    <scope>NUCLEOTIDE SEQUENCE</scope>
</reference>